<proteinExistence type="predicted"/>
<evidence type="ECO:0000313" key="3">
    <source>
        <dbReference type="EMBL" id="MBC2667184.1"/>
    </source>
</evidence>
<organism evidence="3 4">
    <name type="scientific">Novosphingobium flavum</name>
    <dbReference type="NCBI Taxonomy" id="1778672"/>
    <lineage>
        <taxon>Bacteria</taxon>
        <taxon>Pseudomonadati</taxon>
        <taxon>Pseudomonadota</taxon>
        <taxon>Alphaproteobacteria</taxon>
        <taxon>Sphingomonadales</taxon>
        <taxon>Sphingomonadaceae</taxon>
        <taxon>Novosphingobium</taxon>
    </lineage>
</organism>
<dbReference type="SMART" id="SM00089">
    <property type="entry name" value="PKD"/>
    <property type="match status" value="1"/>
</dbReference>
<feature type="domain" description="PKD" evidence="2">
    <location>
        <begin position="302"/>
        <end position="352"/>
    </location>
</feature>
<keyword evidence="4" id="KW-1185">Reference proteome</keyword>
<gene>
    <name evidence="3" type="ORF">H7F51_16815</name>
</gene>
<reference evidence="3 4" key="1">
    <citation type="submission" date="2020-08" db="EMBL/GenBank/DDBJ databases">
        <title>The genome sequence of type strain Novosphingobium flavum NBRC 111647.</title>
        <authorList>
            <person name="Liu Y."/>
        </authorList>
    </citation>
    <scope>NUCLEOTIDE SEQUENCE [LARGE SCALE GENOMIC DNA]</scope>
    <source>
        <strain evidence="3 4">NBRC 111647</strain>
    </source>
</reference>
<comment type="caution">
    <text evidence="3">The sequence shown here is derived from an EMBL/GenBank/DDBJ whole genome shotgun (WGS) entry which is preliminary data.</text>
</comment>
<dbReference type="InterPro" id="IPR035986">
    <property type="entry name" value="PKD_dom_sf"/>
</dbReference>
<dbReference type="InterPro" id="IPR013783">
    <property type="entry name" value="Ig-like_fold"/>
</dbReference>
<name>A0A7X1KN01_9SPHN</name>
<dbReference type="PROSITE" id="PS50093">
    <property type="entry name" value="PKD"/>
    <property type="match status" value="1"/>
</dbReference>
<keyword evidence="1" id="KW-0732">Signal</keyword>
<dbReference type="AlphaFoldDB" id="A0A7X1KN01"/>
<dbReference type="SUPFAM" id="SSF49299">
    <property type="entry name" value="PKD domain"/>
    <property type="match status" value="1"/>
</dbReference>
<dbReference type="Gene3D" id="2.60.40.10">
    <property type="entry name" value="Immunoglobulins"/>
    <property type="match status" value="1"/>
</dbReference>
<sequence length="370" mass="40864">MRGSPRTVRRTVWAAALWLCGPLPAAAAALPCGPFSIHQFAPDAIPRIDGDPADWAEVTPAESVGVDRLAADDGSNHRPDPASLSGRIRVGWVKGLNRLFFLYEVDDDYWDFGQPGLRNDIFELVVDADRSGGPLIARFHPALGAGLSDHDAWFHFQNVHAQNYHVFTPPGDKDVAMAWGPQASWIKRLPWSNFAYRHALKPGGKGHLALEFWITPFDHADPDGPEKSVETTLTENSLIAMAWALIDRDGADGSKQGFWNLSPRHTMYGQASELCAFRLMPRPDPALKADWSFRILDSRTRDVAFRDESTGPVTARRWDFGDGTASTEPAPVHRYAAAGKFVVTLEVTGPTGRSRLEKVWDVSFTGDPQK</sequence>
<evidence type="ECO:0000256" key="1">
    <source>
        <dbReference type="SAM" id="SignalP"/>
    </source>
</evidence>
<evidence type="ECO:0000313" key="4">
    <source>
        <dbReference type="Proteomes" id="UP000566813"/>
    </source>
</evidence>
<protein>
    <submittedName>
        <fullName evidence="3">PKD domain-containing protein</fullName>
    </submittedName>
</protein>
<dbReference type="InterPro" id="IPR000601">
    <property type="entry name" value="PKD_dom"/>
</dbReference>
<feature type="signal peptide" evidence="1">
    <location>
        <begin position="1"/>
        <end position="27"/>
    </location>
</feature>
<accession>A0A7X1KN01</accession>
<dbReference type="CDD" id="cd00146">
    <property type="entry name" value="PKD"/>
    <property type="match status" value="1"/>
</dbReference>
<dbReference type="RefSeq" id="WP_185665476.1">
    <property type="nucleotide sequence ID" value="NZ_JACLAW010000015.1"/>
</dbReference>
<dbReference type="Proteomes" id="UP000566813">
    <property type="component" value="Unassembled WGS sequence"/>
</dbReference>
<dbReference type="EMBL" id="JACLAW010000015">
    <property type="protein sequence ID" value="MBC2667184.1"/>
    <property type="molecule type" value="Genomic_DNA"/>
</dbReference>
<evidence type="ECO:0000259" key="2">
    <source>
        <dbReference type="PROSITE" id="PS50093"/>
    </source>
</evidence>
<dbReference type="Gene3D" id="2.60.40.1190">
    <property type="match status" value="1"/>
</dbReference>
<dbReference type="InterPro" id="IPR022409">
    <property type="entry name" value="PKD/Chitinase_dom"/>
</dbReference>
<dbReference type="Pfam" id="PF18911">
    <property type="entry name" value="PKD_4"/>
    <property type="match status" value="1"/>
</dbReference>
<feature type="chain" id="PRO_5030966829" evidence="1">
    <location>
        <begin position="28"/>
        <end position="370"/>
    </location>
</feature>